<protein>
    <recommendedName>
        <fullName evidence="2">3-hydroxyisobutyryl-CoA hydrolase</fullName>
        <ecNumber evidence="2">3.1.2.4</ecNumber>
    </recommendedName>
</protein>
<proteinExistence type="predicted"/>
<dbReference type="InterPro" id="IPR029045">
    <property type="entry name" value="ClpP/crotonase-like_dom_sf"/>
</dbReference>
<comment type="catalytic activity">
    <reaction evidence="1">
        <text>3-hydroxy-2-methylpropanoyl-CoA + H2O = 3-hydroxy-2-methylpropanoate + CoA + H(+)</text>
        <dbReference type="Rhea" id="RHEA:20888"/>
        <dbReference type="ChEBI" id="CHEBI:11805"/>
        <dbReference type="ChEBI" id="CHEBI:15377"/>
        <dbReference type="ChEBI" id="CHEBI:15378"/>
        <dbReference type="ChEBI" id="CHEBI:57287"/>
        <dbReference type="ChEBI" id="CHEBI:57340"/>
        <dbReference type="EC" id="3.1.2.4"/>
    </reaction>
</comment>
<dbReference type="GO" id="GO:0003860">
    <property type="term" value="F:3-hydroxyisobutyryl-CoA hydrolase activity"/>
    <property type="evidence" value="ECO:0007669"/>
    <property type="project" value="InterPro"/>
</dbReference>
<dbReference type="EMBL" id="CABPRY010000005">
    <property type="protein sequence ID" value="VVE09736.1"/>
    <property type="molecule type" value="Genomic_DNA"/>
</dbReference>
<evidence type="ECO:0000313" key="5">
    <source>
        <dbReference type="EMBL" id="VVE09736.1"/>
    </source>
</evidence>
<dbReference type="AlphaFoldDB" id="A0A5E4VC70"/>
<feature type="domain" description="Enoyl-CoA hydratase/isomerase" evidence="4">
    <location>
        <begin position="23"/>
        <end position="212"/>
    </location>
</feature>
<dbReference type="GO" id="GO:0006574">
    <property type="term" value="P:L-valine catabolic process"/>
    <property type="evidence" value="ECO:0007669"/>
    <property type="project" value="TreeGrafter"/>
</dbReference>
<dbReference type="RefSeq" id="WP_246181822.1">
    <property type="nucleotide sequence ID" value="NZ_CABPRY010000005.1"/>
</dbReference>
<dbReference type="CDD" id="cd06558">
    <property type="entry name" value="crotonase-like"/>
    <property type="match status" value="1"/>
</dbReference>
<evidence type="ECO:0000256" key="3">
    <source>
        <dbReference type="ARBA" id="ARBA00022801"/>
    </source>
</evidence>
<reference evidence="5 6" key="1">
    <citation type="submission" date="2019-08" db="EMBL/GenBank/DDBJ databases">
        <authorList>
            <person name="Peeters C."/>
        </authorList>
    </citation>
    <scope>NUCLEOTIDE SEQUENCE [LARGE SCALE GENOMIC DNA]</scope>
    <source>
        <strain evidence="5 6">LMG 31107</strain>
    </source>
</reference>
<organism evidence="5 6">
    <name type="scientific">Pandoraea cepalis</name>
    <dbReference type="NCBI Taxonomy" id="2508294"/>
    <lineage>
        <taxon>Bacteria</taxon>
        <taxon>Pseudomonadati</taxon>
        <taxon>Pseudomonadota</taxon>
        <taxon>Betaproteobacteria</taxon>
        <taxon>Burkholderiales</taxon>
        <taxon>Burkholderiaceae</taxon>
        <taxon>Pandoraea</taxon>
    </lineage>
</organism>
<gene>
    <name evidence="5" type="primary">crt_1</name>
    <name evidence="5" type="ORF">PCE31107_02582</name>
</gene>
<keyword evidence="3" id="KW-0378">Hydrolase</keyword>
<accession>A0A5E4VC70</accession>
<evidence type="ECO:0000256" key="1">
    <source>
        <dbReference type="ARBA" id="ARBA00001709"/>
    </source>
</evidence>
<sequence>MTQHERAVEAQDEVLFDVVNGFGVITLNRPKALNAITHGMVRSMWHQLNAWADDPAVRAVLIEGAGEKAFCAGGDVRALYESRVNDASDHQAFFIDEYRLDYLIHRYPKPYIALLDGIVMGGGMGVAQGAALRIVTDRTRLAMPETGIGLFPDVGASWFLGHLAPTLARYLGLTGATITAADALYCGLADVWLEGDAPQQLRAALRHFNWPEDAPASDAKLDASGAGGGAGGASGVDDATGANAGANAGVNAGVNAGANGGCRADRHASVSASADLLERLRSVILPLGRAWTDAAPLAHVRATLDRHFSAIDVPGIVASLASDAQTPWAIDTLALLQQRSPLSLCVTDRQLAKGRRLDLADAFRMELVLGYHAFASGDFVEGVRALLIDKDKQPRWRYATLDEVPQAQVEAFFVSPWPQGEHPLKALGDH</sequence>
<dbReference type="InterPro" id="IPR032259">
    <property type="entry name" value="HIBYL-CoA-H"/>
</dbReference>
<dbReference type="NCBIfam" id="NF004127">
    <property type="entry name" value="PRK05617.1"/>
    <property type="match status" value="1"/>
</dbReference>
<name>A0A5E4VC70_9BURK</name>
<evidence type="ECO:0000259" key="4">
    <source>
        <dbReference type="Pfam" id="PF16113"/>
    </source>
</evidence>
<dbReference type="GO" id="GO:0018812">
    <property type="term" value="F:3-hydroxyacyl-CoA dehydratase activity"/>
    <property type="evidence" value="ECO:0007669"/>
    <property type="project" value="UniProtKB-EC"/>
</dbReference>
<dbReference type="EC" id="3.1.2.4" evidence="2"/>
<dbReference type="Pfam" id="PF16113">
    <property type="entry name" value="ECH_2"/>
    <property type="match status" value="2"/>
</dbReference>
<dbReference type="PANTHER" id="PTHR43176">
    <property type="entry name" value="3-HYDROXYISOBUTYRYL-COA HYDROLASE-RELATED"/>
    <property type="match status" value="1"/>
</dbReference>
<dbReference type="Gene3D" id="3.90.226.10">
    <property type="entry name" value="2-enoyl-CoA Hydratase, Chain A, domain 1"/>
    <property type="match status" value="2"/>
</dbReference>
<feature type="domain" description="Enoyl-CoA hydratase/isomerase" evidence="4">
    <location>
        <begin position="294"/>
        <end position="413"/>
    </location>
</feature>
<keyword evidence="5" id="KW-0456">Lyase</keyword>
<dbReference type="InterPro" id="IPR045004">
    <property type="entry name" value="ECH_dom"/>
</dbReference>
<evidence type="ECO:0000256" key="2">
    <source>
        <dbReference type="ARBA" id="ARBA00011915"/>
    </source>
</evidence>
<evidence type="ECO:0000313" key="6">
    <source>
        <dbReference type="Proteomes" id="UP000396788"/>
    </source>
</evidence>
<dbReference type="PANTHER" id="PTHR43176:SF3">
    <property type="entry name" value="3-HYDROXYISOBUTYRYL-COA HYDROLASE, MITOCHONDRIAL"/>
    <property type="match status" value="1"/>
</dbReference>
<dbReference type="SUPFAM" id="SSF52096">
    <property type="entry name" value="ClpP/crotonase"/>
    <property type="match status" value="1"/>
</dbReference>
<dbReference type="Proteomes" id="UP000396788">
    <property type="component" value="Unassembled WGS sequence"/>
</dbReference>